<keyword evidence="6 7" id="KW-0472">Membrane</keyword>
<feature type="transmembrane region" description="Helical" evidence="7">
    <location>
        <begin position="74"/>
        <end position="94"/>
    </location>
</feature>
<comment type="similarity">
    <text evidence="2 7">Belongs to the UPF0056 (MarC) family.</text>
</comment>
<organism evidence="8 9">
    <name type="scientific">Inmirania thermothiophila</name>
    <dbReference type="NCBI Taxonomy" id="1750597"/>
    <lineage>
        <taxon>Bacteria</taxon>
        <taxon>Pseudomonadati</taxon>
        <taxon>Pseudomonadota</taxon>
        <taxon>Gammaproteobacteria</taxon>
        <taxon>Chromatiales</taxon>
        <taxon>Ectothiorhodospiraceae</taxon>
        <taxon>Inmirania</taxon>
    </lineage>
</organism>
<evidence type="ECO:0000256" key="4">
    <source>
        <dbReference type="ARBA" id="ARBA00022692"/>
    </source>
</evidence>
<dbReference type="RefSeq" id="WP_123402136.1">
    <property type="nucleotide sequence ID" value="NZ_RJVI01000003.1"/>
</dbReference>
<evidence type="ECO:0000256" key="6">
    <source>
        <dbReference type="ARBA" id="ARBA00023136"/>
    </source>
</evidence>
<evidence type="ECO:0000313" key="8">
    <source>
        <dbReference type="EMBL" id="ROR29747.1"/>
    </source>
</evidence>
<evidence type="ECO:0000256" key="2">
    <source>
        <dbReference type="ARBA" id="ARBA00009784"/>
    </source>
</evidence>
<reference evidence="8 9" key="1">
    <citation type="submission" date="2018-11" db="EMBL/GenBank/DDBJ databases">
        <title>Genomic Encyclopedia of Type Strains, Phase IV (KMG-IV): sequencing the most valuable type-strain genomes for metagenomic binning, comparative biology and taxonomic classification.</title>
        <authorList>
            <person name="Goeker M."/>
        </authorList>
    </citation>
    <scope>NUCLEOTIDE SEQUENCE [LARGE SCALE GENOMIC DNA]</scope>
    <source>
        <strain evidence="8 9">DSM 100275</strain>
    </source>
</reference>
<dbReference type="GO" id="GO:0005886">
    <property type="term" value="C:plasma membrane"/>
    <property type="evidence" value="ECO:0007669"/>
    <property type="project" value="UniProtKB-SubCell"/>
</dbReference>
<feature type="transmembrane region" description="Helical" evidence="7">
    <location>
        <begin position="186"/>
        <end position="203"/>
    </location>
</feature>
<dbReference type="AlphaFoldDB" id="A0A3N1XXU1"/>
<feature type="transmembrane region" description="Helical" evidence="7">
    <location>
        <begin position="12"/>
        <end position="31"/>
    </location>
</feature>
<comment type="subcellular location">
    <subcellularLocation>
        <location evidence="1 7">Cell membrane</location>
        <topology evidence="1 7">Multi-pass membrane protein</topology>
    </subcellularLocation>
</comment>
<gene>
    <name evidence="8" type="ORF">EDC57_2424</name>
</gene>
<evidence type="ECO:0000256" key="5">
    <source>
        <dbReference type="ARBA" id="ARBA00022989"/>
    </source>
</evidence>
<name>A0A3N1XXU1_9GAMM</name>
<comment type="caution">
    <text evidence="8">The sequence shown here is derived from an EMBL/GenBank/DDBJ whole genome shotgun (WGS) entry which is preliminary data.</text>
</comment>
<feature type="transmembrane region" description="Helical" evidence="7">
    <location>
        <begin position="115"/>
        <end position="136"/>
    </location>
</feature>
<dbReference type="NCBIfam" id="TIGR00427">
    <property type="entry name" value="NAAT family transporter"/>
    <property type="match status" value="1"/>
</dbReference>
<dbReference type="PANTHER" id="PTHR33508:SF1">
    <property type="entry name" value="UPF0056 MEMBRANE PROTEIN YHCE"/>
    <property type="match status" value="1"/>
</dbReference>
<evidence type="ECO:0000256" key="1">
    <source>
        <dbReference type="ARBA" id="ARBA00004651"/>
    </source>
</evidence>
<proteinExistence type="inferred from homology"/>
<keyword evidence="5 7" id="KW-1133">Transmembrane helix</keyword>
<evidence type="ECO:0000313" key="9">
    <source>
        <dbReference type="Proteomes" id="UP000276634"/>
    </source>
</evidence>
<feature type="transmembrane region" description="Helical" evidence="7">
    <location>
        <begin position="148"/>
        <end position="165"/>
    </location>
</feature>
<keyword evidence="3" id="KW-1003">Cell membrane</keyword>
<sequence length="213" mass="21870">MLEALAHYGHFLVTLLAVMDPFAAVPVFLALTERQTAPQRRRTAGVTAATVLAVLGLSAVFGEAVLRAMGASLASFRIGGGIILLMMALEMLRARPSQVQQTPEEIAEAGAREQVAVVPLGVPLLAGPGAISAVIIEAHREAGLGHRAAVLLAVALAALLLWATLRLAAPIGARLGHIGISIANRLVGLVLAAIAVEILVGGLRETFPVLAGG</sequence>
<keyword evidence="4 7" id="KW-0812">Transmembrane</keyword>
<protein>
    <recommendedName>
        <fullName evidence="7">UPF0056 membrane protein</fullName>
    </recommendedName>
</protein>
<dbReference type="OrthoDB" id="21094at2"/>
<accession>A0A3N1XXU1</accession>
<dbReference type="InterPro" id="IPR002771">
    <property type="entry name" value="Multi_antbiot-R_MarC"/>
</dbReference>
<dbReference type="Proteomes" id="UP000276634">
    <property type="component" value="Unassembled WGS sequence"/>
</dbReference>
<dbReference type="Pfam" id="PF01914">
    <property type="entry name" value="MarC"/>
    <property type="match status" value="1"/>
</dbReference>
<evidence type="ECO:0000256" key="3">
    <source>
        <dbReference type="ARBA" id="ARBA00022475"/>
    </source>
</evidence>
<evidence type="ECO:0000256" key="7">
    <source>
        <dbReference type="RuleBase" id="RU362048"/>
    </source>
</evidence>
<keyword evidence="9" id="KW-1185">Reference proteome</keyword>
<dbReference type="PANTHER" id="PTHR33508">
    <property type="entry name" value="UPF0056 MEMBRANE PROTEIN YHCE"/>
    <property type="match status" value="1"/>
</dbReference>
<feature type="transmembrane region" description="Helical" evidence="7">
    <location>
        <begin position="43"/>
        <end position="62"/>
    </location>
</feature>
<dbReference type="EMBL" id="RJVI01000003">
    <property type="protein sequence ID" value="ROR29747.1"/>
    <property type="molecule type" value="Genomic_DNA"/>
</dbReference>